<evidence type="ECO:0000313" key="12">
    <source>
        <dbReference type="Proteomes" id="UP000318405"/>
    </source>
</evidence>
<feature type="domain" description="Type II secretion system protein GspC N-terminal" evidence="10">
    <location>
        <begin position="61"/>
        <end position="122"/>
    </location>
</feature>
<keyword evidence="4" id="KW-0997">Cell inner membrane</keyword>
<sequence>MNRDWPALGRSSVQWLSIAALAVGVGVWGAILLAPTPRAIPPALVVATQPPADTAPVAGWFGAAAAARVKVESSGLIAAGPDSSAILAVDGGRARAYGVGARLASDLTLAEVRPDAVVLRQGAQHVVVEVPRLPEPSGITPAR</sequence>
<evidence type="ECO:0000256" key="7">
    <source>
        <dbReference type="ARBA" id="ARBA00022989"/>
    </source>
</evidence>
<evidence type="ECO:0000256" key="3">
    <source>
        <dbReference type="ARBA" id="ARBA00022475"/>
    </source>
</evidence>
<evidence type="ECO:0000256" key="1">
    <source>
        <dbReference type="ARBA" id="ARBA00004533"/>
    </source>
</evidence>
<dbReference type="RefSeq" id="WP_143950572.1">
    <property type="nucleotide sequence ID" value="NZ_BAABMB010000003.1"/>
</dbReference>
<keyword evidence="5 9" id="KW-0812">Transmembrane</keyword>
<evidence type="ECO:0000256" key="5">
    <source>
        <dbReference type="ARBA" id="ARBA00022692"/>
    </source>
</evidence>
<evidence type="ECO:0000256" key="2">
    <source>
        <dbReference type="ARBA" id="ARBA00022448"/>
    </source>
</evidence>
<evidence type="ECO:0000313" key="11">
    <source>
        <dbReference type="EMBL" id="TSH90655.1"/>
    </source>
</evidence>
<organism evidence="11 12">
    <name type="scientific">Verticiella sediminum</name>
    <dbReference type="NCBI Taxonomy" id="1247510"/>
    <lineage>
        <taxon>Bacteria</taxon>
        <taxon>Pseudomonadati</taxon>
        <taxon>Pseudomonadota</taxon>
        <taxon>Betaproteobacteria</taxon>
        <taxon>Burkholderiales</taxon>
        <taxon>Alcaligenaceae</taxon>
        <taxon>Verticiella</taxon>
    </lineage>
</organism>
<dbReference type="OrthoDB" id="8687760at2"/>
<dbReference type="EMBL" id="VLTJ01000039">
    <property type="protein sequence ID" value="TSH90655.1"/>
    <property type="molecule type" value="Genomic_DNA"/>
</dbReference>
<evidence type="ECO:0000256" key="4">
    <source>
        <dbReference type="ARBA" id="ARBA00022519"/>
    </source>
</evidence>
<keyword evidence="8 9" id="KW-0472">Membrane</keyword>
<dbReference type="Pfam" id="PF11356">
    <property type="entry name" value="T2SSC"/>
    <property type="match status" value="1"/>
</dbReference>
<comment type="caution">
    <text evidence="11">The sequence shown here is derived from an EMBL/GenBank/DDBJ whole genome shotgun (WGS) entry which is preliminary data.</text>
</comment>
<gene>
    <name evidence="11" type="ORF">FOZ76_22920</name>
</gene>
<feature type="transmembrane region" description="Helical" evidence="9">
    <location>
        <begin position="12"/>
        <end position="34"/>
    </location>
</feature>
<dbReference type="AlphaFoldDB" id="A0A556ACP5"/>
<evidence type="ECO:0000256" key="6">
    <source>
        <dbReference type="ARBA" id="ARBA00022927"/>
    </source>
</evidence>
<keyword evidence="2" id="KW-0813">Transport</keyword>
<protein>
    <submittedName>
        <fullName evidence="11">General secretion pathway protein GspC</fullName>
    </submittedName>
</protein>
<dbReference type="InterPro" id="IPR024961">
    <property type="entry name" value="T2SS_GspC_N"/>
</dbReference>
<keyword evidence="12" id="KW-1185">Reference proteome</keyword>
<dbReference type="Proteomes" id="UP000318405">
    <property type="component" value="Unassembled WGS sequence"/>
</dbReference>
<evidence type="ECO:0000256" key="8">
    <source>
        <dbReference type="ARBA" id="ARBA00023136"/>
    </source>
</evidence>
<evidence type="ECO:0000259" key="10">
    <source>
        <dbReference type="Pfam" id="PF11356"/>
    </source>
</evidence>
<dbReference type="Gene3D" id="2.30.30.830">
    <property type="match status" value="1"/>
</dbReference>
<keyword evidence="7 9" id="KW-1133">Transmembrane helix</keyword>
<keyword evidence="3" id="KW-1003">Cell membrane</keyword>
<dbReference type="GO" id="GO:0005886">
    <property type="term" value="C:plasma membrane"/>
    <property type="evidence" value="ECO:0007669"/>
    <property type="project" value="UniProtKB-SubCell"/>
</dbReference>
<dbReference type="GO" id="GO:0015031">
    <property type="term" value="P:protein transport"/>
    <property type="evidence" value="ECO:0007669"/>
    <property type="project" value="UniProtKB-KW"/>
</dbReference>
<comment type="subcellular location">
    <subcellularLocation>
        <location evidence="1">Cell inner membrane</location>
    </subcellularLocation>
</comment>
<accession>A0A556ACP5</accession>
<evidence type="ECO:0000256" key="9">
    <source>
        <dbReference type="SAM" id="Phobius"/>
    </source>
</evidence>
<proteinExistence type="predicted"/>
<keyword evidence="6" id="KW-0653">Protein transport</keyword>
<reference evidence="11 12" key="1">
    <citation type="submission" date="2019-07" db="EMBL/GenBank/DDBJ databases">
        <title>Qingshengfaniella alkalisoli gen. nov., sp. nov., isolated from saline soil.</title>
        <authorList>
            <person name="Xu L."/>
            <person name="Huang X.-X."/>
            <person name="Sun J.-Q."/>
        </authorList>
    </citation>
    <scope>NUCLEOTIDE SEQUENCE [LARGE SCALE GENOMIC DNA]</scope>
    <source>
        <strain evidence="11 12">DSM 27279</strain>
    </source>
</reference>
<name>A0A556ACP5_9BURK</name>